<accession>A0A917J110</accession>
<dbReference type="Proteomes" id="UP000627292">
    <property type="component" value="Unassembled WGS sequence"/>
</dbReference>
<evidence type="ECO:0000313" key="2">
    <source>
        <dbReference type="Proteomes" id="UP000627292"/>
    </source>
</evidence>
<keyword evidence="2" id="KW-1185">Reference proteome</keyword>
<reference evidence="1" key="1">
    <citation type="journal article" date="2014" name="Int. J. Syst. Evol. Microbiol.">
        <title>Complete genome sequence of Corynebacterium casei LMG S-19264T (=DSM 44701T), isolated from a smear-ripened cheese.</title>
        <authorList>
            <consortium name="US DOE Joint Genome Institute (JGI-PGF)"/>
            <person name="Walter F."/>
            <person name="Albersmeier A."/>
            <person name="Kalinowski J."/>
            <person name="Ruckert C."/>
        </authorList>
    </citation>
    <scope>NUCLEOTIDE SEQUENCE</scope>
    <source>
        <strain evidence="1">CGMCC 1.15290</strain>
    </source>
</reference>
<proteinExistence type="predicted"/>
<dbReference type="AlphaFoldDB" id="A0A917J110"/>
<dbReference type="EMBL" id="BMIB01000002">
    <property type="protein sequence ID" value="GGH68430.1"/>
    <property type="molecule type" value="Genomic_DNA"/>
</dbReference>
<organism evidence="1 2">
    <name type="scientific">Filimonas zeae</name>
    <dbReference type="NCBI Taxonomy" id="1737353"/>
    <lineage>
        <taxon>Bacteria</taxon>
        <taxon>Pseudomonadati</taxon>
        <taxon>Bacteroidota</taxon>
        <taxon>Chitinophagia</taxon>
        <taxon>Chitinophagales</taxon>
        <taxon>Chitinophagaceae</taxon>
        <taxon>Filimonas</taxon>
    </lineage>
</organism>
<protein>
    <submittedName>
        <fullName evidence="1">Uncharacterized protein</fullName>
    </submittedName>
</protein>
<evidence type="ECO:0000313" key="1">
    <source>
        <dbReference type="EMBL" id="GGH68430.1"/>
    </source>
</evidence>
<comment type="caution">
    <text evidence="1">The sequence shown here is derived from an EMBL/GenBank/DDBJ whole genome shotgun (WGS) entry which is preliminary data.</text>
</comment>
<gene>
    <name evidence="1" type="ORF">GCM10011379_24720</name>
</gene>
<name>A0A917J110_9BACT</name>
<reference evidence="1" key="2">
    <citation type="submission" date="2020-09" db="EMBL/GenBank/DDBJ databases">
        <authorList>
            <person name="Sun Q."/>
            <person name="Zhou Y."/>
        </authorList>
    </citation>
    <scope>NUCLEOTIDE SEQUENCE</scope>
    <source>
        <strain evidence="1">CGMCC 1.15290</strain>
    </source>
</reference>
<sequence>MLTCGALALSNDSKAQSTGSSYKTAFGFKGYFGDGSIGGLNVKHNMRNSNALEGGLYFRNHFIMLEGLYEWQGDIQGAPGLKWYTGPGANLGFYTGPGDNDAAFAIKGTLGLDYKINGAPIDVALDLNPTFWLTNGSSFDLYAGIAFRFAF</sequence>